<evidence type="ECO:0000313" key="2">
    <source>
        <dbReference type="WBParaSite" id="L893_g28218.t1"/>
    </source>
</evidence>
<reference evidence="2" key="1">
    <citation type="submission" date="2016-11" db="UniProtKB">
        <authorList>
            <consortium name="WormBaseParasite"/>
        </authorList>
    </citation>
    <scope>IDENTIFICATION</scope>
</reference>
<dbReference type="Proteomes" id="UP000095287">
    <property type="component" value="Unplaced"/>
</dbReference>
<protein>
    <submittedName>
        <fullName evidence="2">FBA_2 domain-containing protein</fullName>
    </submittedName>
</protein>
<proteinExistence type="predicted"/>
<evidence type="ECO:0000313" key="1">
    <source>
        <dbReference type="Proteomes" id="UP000095287"/>
    </source>
</evidence>
<name>A0A1I7ZP35_9BILA</name>
<dbReference type="WBParaSite" id="L893_g28218.t1">
    <property type="protein sequence ID" value="L893_g28218.t1"/>
    <property type="gene ID" value="L893_g28218"/>
</dbReference>
<dbReference type="AlphaFoldDB" id="A0A1I7ZP35"/>
<keyword evidence="1" id="KW-1185">Reference proteome</keyword>
<organism evidence="1 2">
    <name type="scientific">Steinernema glaseri</name>
    <dbReference type="NCBI Taxonomy" id="37863"/>
    <lineage>
        <taxon>Eukaryota</taxon>
        <taxon>Metazoa</taxon>
        <taxon>Ecdysozoa</taxon>
        <taxon>Nematoda</taxon>
        <taxon>Chromadorea</taxon>
        <taxon>Rhabditida</taxon>
        <taxon>Tylenchina</taxon>
        <taxon>Panagrolaimomorpha</taxon>
        <taxon>Strongyloidoidea</taxon>
        <taxon>Steinernematidae</taxon>
        <taxon>Steinernema</taxon>
    </lineage>
</organism>
<sequence>MLSYGKKDLPCIEVTYSSSLESCDGFRLIGMWIPTGEWEITFLFGLSRVDERDDLIQYARFVVVHRNVRKGKEVEVWS</sequence>
<accession>A0A1I7ZP35</accession>